<dbReference type="OrthoDB" id="9770517at2"/>
<dbReference type="InterPro" id="IPR003423">
    <property type="entry name" value="OMP_efflux"/>
</dbReference>
<reference evidence="3 4" key="1">
    <citation type="submission" date="2019-02" db="EMBL/GenBank/DDBJ databases">
        <title>Genomic Encyclopedia of Type Strains, Phase IV (KMG-IV): sequencing the most valuable type-strain genomes for metagenomic binning, comparative biology and taxonomic classification.</title>
        <authorList>
            <person name="Goeker M."/>
        </authorList>
    </citation>
    <scope>NUCLEOTIDE SEQUENCE [LARGE SCALE GENOMIC DNA]</scope>
    <source>
        <strain evidence="3 4">K24</strain>
    </source>
</reference>
<evidence type="ECO:0000313" key="4">
    <source>
        <dbReference type="Proteomes" id="UP000292445"/>
    </source>
</evidence>
<evidence type="ECO:0000313" key="3">
    <source>
        <dbReference type="EMBL" id="RZS81774.1"/>
    </source>
</evidence>
<keyword evidence="2" id="KW-0564">Palmitate</keyword>
<dbReference type="PANTHER" id="PTHR30203">
    <property type="entry name" value="OUTER MEMBRANE CATION EFFLUX PROTEIN"/>
    <property type="match status" value="1"/>
</dbReference>
<dbReference type="InterPro" id="IPR010131">
    <property type="entry name" value="MdtP/NodT-like"/>
</dbReference>
<dbReference type="AlphaFoldDB" id="A0A4V2F3B1"/>
<dbReference type="Proteomes" id="UP000292445">
    <property type="component" value="Unassembled WGS sequence"/>
</dbReference>
<sequence>MKRPAHSLVAVAVAALLGGCSLIPTYERPAAPVEADFSAHGAAPAGAQPATADIGWRQFFGDERLQRLIALSLENNRDLRVAVLNIEAARAQYGVTRADQFPGINANANGTRQRTPGDLSYSGRSTIGSQYQVNLGVTAFELDLFGRVRSLSQAALAQYLASEETRRSTQISLVAQLANAYLNERSSDELLALAQRTLKTRQDSYGLIKLRYDAGAASELELQQAESLVQSALSEQAIAERNRAQATNAIVLLIGQPLPADLPAPRPLSEQGLLADVPVGLSSDLIERRPDIRSAEQQLRSANASIGAARAAFFPRISLTGAFGTASSQLSGLFDSGSLAWSFAPQISLPIFDGGRNRANLDLSEARKNIAVAQYEKTIQTAFREVADALDAKGTYDRQIQSQQTLVDASRRSLELSDMRYRNGVDSYLQLLDSQRALFTAEQSLLQARTQRLNNLVGLYKSLGGGWEENTVAAKAAPPTSTVQ</sequence>
<keyword evidence="2" id="KW-1134">Transmembrane beta strand</keyword>
<keyword evidence="2" id="KW-0812">Transmembrane</keyword>
<keyword evidence="4" id="KW-1185">Reference proteome</keyword>
<accession>A0A4V2F3B1</accession>
<comment type="subcellular location">
    <subcellularLocation>
        <location evidence="2">Cell membrane</location>
        <topology evidence="2">Lipid-anchor</topology>
    </subcellularLocation>
</comment>
<protein>
    <submittedName>
        <fullName evidence="3">Multidrug efflux system outer membrane protein</fullName>
    </submittedName>
</protein>
<dbReference type="RefSeq" id="WP_130359785.1">
    <property type="nucleotide sequence ID" value="NZ_SGXC01000002.1"/>
</dbReference>
<dbReference type="GO" id="GO:0005886">
    <property type="term" value="C:plasma membrane"/>
    <property type="evidence" value="ECO:0007669"/>
    <property type="project" value="UniProtKB-SubCell"/>
</dbReference>
<dbReference type="PROSITE" id="PS51257">
    <property type="entry name" value="PROKAR_LIPOPROTEIN"/>
    <property type="match status" value="1"/>
</dbReference>
<dbReference type="SUPFAM" id="SSF56954">
    <property type="entry name" value="Outer membrane efflux proteins (OEP)"/>
    <property type="match status" value="1"/>
</dbReference>
<evidence type="ECO:0000256" key="1">
    <source>
        <dbReference type="ARBA" id="ARBA00007613"/>
    </source>
</evidence>
<organism evidence="3 4">
    <name type="scientific">Pigmentiphaga kullae</name>
    <dbReference type="NCBI Taxonomy" id="151784"/>
    <lineage>
        <taxon>Bacteria</taxon>
        <taxon>Pseudomonadati</taxon>
        <taxon>Pseudomonadota</taxon>
        <taxon>Betaproteobacteria</taxon>
        <taxon>Burkholderiales</taxon>
        <taxon>Alcaligenaceae</taxon>
        <taxon>Pigmentiphaga</taxon>
    </lineage>
</organism>
<keyword evidence="2" id="KW-0472">Membrane</keyword>
<evidence type="ECO:0000256" key="2">
    <source>
        <dbReference type="RuleBase" id="RU362097"/>
    </source>
</evidence>
<dbReference type="PANTHER" id="PTHR30203:SF32">
    <property type="entry name" value="CATION EFFLUX SYSTEM PROTEIN CUSC"/>
    <property type="match status" value="1"/>
</dbReference>
<dbReference type="NCBIfam" id="TIGR01845">
    <property type="entry name" value="outer_NodT"/>
    <property type="match status" value="1"/>
</dbReference>
<comment type="similarity">
    <text evidence="1 2">Belongs to the outer membrane factor (OMF) (TC 1.B.17) family.</text>
</comment>
<dbReference type="GO" id="GO:0015562">
    <property type="term" value="F:efflux transmembrane transporter activity"/>
    <property type="evidence" value="ECO:0007669"/>
    <property type="project" value="InterPro"/>
</dbReference>
<proteinExistence type="inferred from homology"/>
<dbReference type="Pfam" id="PF02321">
    <property type="entry name" value="OEP"/>
    <property type="match status" value="2"/>
</dbReference>
<name>A0A4V2F3B1_9BURK</name>
<comment type="caution">
    <text evidence="3">The sequence shown here is derived from an EMBL/GenBank/DDBJ whole genome shotgun (WGS) entry which is preliminary data.</text>
</comment>
<dbReference type="Gene3D" id="2.20.200.10">
    <property type="entry name" value="Outer membrane efflux proteins (OEP)"/>
    <property type="match status" value="1"/>
</dbReference>
<dbReference type="EMBL" id="SGXC01000002">
    <property type="protein sequence ID" value="RZS81774.1"/>
    <property type="molecule type" value="Genomic_DNA"/>
</dbReference>
<dbReference type="Gene3D" id="1.20.1600.10">
    <property type="entry name" value="Outer membrane efflux proteins (OEP)"/>
    <property type="match status" value="1"/>
</dbReference>
<keyword evidence="2" id="KW-0449">Lipoprotein</keyword>
<gene>
    <name evidence="3" type="ORF">EV675_4402</name>
</gene>